<keyword evidence="4" id="KW-0804">Transcription</keyword>
<dbReference type="InterPro" id="IPR005158">
    <property type="entry name" value="BTAD"/>
</dbReference>
<evidence type="ECO:0000256" key="2">
    <source>
        <dbReference type="ARBA" id="ARBA00023015"/>
    </source>
</evidence>
<dbReference type="InterPro" id="IPR001867">
    <property type="entry name" value="OmpR/PhoB-type_DNA-bd"/>
</dbReference>
<organism evidence="7 8">
    <name type="scientific">Kribbella yunnanensis</name>
    <dbReference type="NCBI Taxonomy" id="190194"/>
    <lineage>
        <taxon>Bacteria</taxon>
        <taxon>Bacillati</taxon>
        <taxon>Actinomycetota</taxon>
        <taxon>Actinomycetes</taxon>
        <taxon>Propionibacteriales</taxon>
        <taxon>Kribbellaceae</taxon>
        <taxon>Kribbella</taxon>
    </lineage>
</organism>
<evidence type="ECO:0000256" key="1">
    <source>
        <dbReference type="ARBA" id="ARBA00005820"/>
    </source>
</evidence>
<evidence type="ECO:0000256" key="3">
    <source>
        <dbReference type="ARBA" id="ARBA00023125"/>
    </source>
</evidence>
<dbReference type="Gene3D" id="1.10.10.10">
    <property type="entry name" value="Winged helix-like DNA-binding domain superfamily/Winged helix DNA-binding domain"/>
    <property type="match status" value="1"/>
</dbReference>
<feature type="domain" description="OmpR/PhoB-type" evidence="6">
    <location>
        <begin position="1"/>
        <end position="100"/>
    </location>
</feature>
<evidence type="ECO:0000256" key="5">
    <source>
        <dbReference type="PROSITE-ProRule" id="PRU01091"/>
    </source>
</evidence>
<dbReference type="InterPro" id="IPR016032">
    <property type="entry name" value="Sig_transdc_resp-reg_C-effctor"/>
</dbReference>
<dbReference type="PROSITE" id="PS51755">
    <property type="entry name" value="OMPR_PHOB"/>
    <property type="match status" value="1"/>
</dbReference>
<dbReference type="RefSeq" id="WP_344157641.1">
    <property type="nucleotide sequence ID" value="NZ_BAAANF010000017.1"/>
</dbReference>
<dbReference type="CDD" id="cd15831">
    <property type="entry name" value="BTAD"/>
    <property type="match status" value="1"/>
</dbReference>
<dbReference type="SUPFAM" id="SSF46894">
    <property type="entry name" value="C-terminal effector domain of the bipartite response regulators"/>
    <property type="match status" value="1"/>
</dbReference>
<dbReference type="SMART" id="SM01043">
    <property type="entry name" value="BTAD"/>
    <property type="match status" value="1"/>
</dbReference>
<proteinExistence type="inferred from homology"/>
<accession>A0ABP4U7F1</accession>
<evidence type="ECO:0000313" key="7">
    <source>
        <dbReference type="EMBL" id="GAA1700140.1"/>
    </source>
</evidence>
<dbReference type="SUPFAM" id="SSF48452">
    <property type="entry name" value="TPR-like"/>
    <property type="match status" value="1"/>
</dbReference>
<dbReference type="Gene3D" id="1.25.40.10">
    <property type="entry name" value="Tetratricopeptide repeat domain"/>
    <property type="match status" value="1"/>
</dbReference>
<evidence type="ECO:0000256" key="4">
    <source>
        <dbReference type="ARBA" id="ARBA00023163"/>
    </source>
</evidence>
<reference evidence="8" key="1">
    <citation type="journal article" date="2019" name="Int. J. Syst. Evol. Microbiol.">
        <title>The Global Catalogue of Microorganisms (GCM) 10K type strain sequencing project: providing services to taxonomists for standard genome sequencing and annotation.</title>
        <authorList>
            <consortium name="The Broad Institute Genomics Platform"/>
            <consortium name="The Broad Institute Genome Sequencing Center for Infectious Disease"/>
            <person name="Wu L."/>
            <person name="Ma J."/>
        </authorList>
    </citation>
    <scope>NUCLEOTIDE SEQUENCE [LARGE SCALE GENOMIC DNA]</scope>
    <source>
        <strain evidence="8">JCM 14307</strain>
    </source>
</reference>
<evidence type="ECO:0000313" key="8">
    <source>
        <dbReference type="Proteomes" id="UP001500280"/>
    </source>
</evidence>
<dbReference type="Pfam" id="PF03704">
    <property type="entry name" value="BTAD"/>
    <property type="match status" value="1"/>
</dbReference>
<dbReference type="InterPro" id="IPR051677">
    <property type="entry name" value="AfsR-DnrI-RedD_regulator"/>
</dbReference>
<sequence>MSEVRYDVLGPLVVRRGGVELDLGSPLQQRLLAGLLLHPNGPVPMTDLLEAGWQYATPDDGPELTREIITALRDLLDPHRVPGTDGTLIQLSDGRYMLCAARDNVDLFVFEDLIASVPEIRARDHLLEASNRIRQALALWRGPLLEGHSGPLFDPVRARLEEGRLDVLDLYYEVELKRGSHHAILPGLAAHVARYPLRENLRATFLLTLYRTGRQFDAMQQYVEIRDRLWRLNGRQPSYELQELARRIAAWDQSLLREPG</sequence>
<dbReference type="PANTHER" id="PTHR35807:SF1">
    <property type="entry name" value="TRANSCRIPTIONAL REGULATOR REDD"/>
    <property type="match status" value="1"/>
</dbReference>
<keyword evidence="2" id="KW-0805">Transcription regulation</keyword>
<keyword evidence="3 5" id="KW-0238">DNA-binding</keyword>
<dbReference type="InterPro" id="IPR036388">
    <property type="entry name" value="WH-like_DNA-bd_sf"/>
</dbReference>
<evidence type="ECO:0000259" key="6">
    <source>
        <dbReference type="PROSITE" id="PS51755"/>
    </source>
</evidence>
<gene>
    <name evidence="7" type="ORF">GCM10009745_53600</name>
</gene>
<comment type="similarity">
    <text evidence="1">Belongs to the AfsR/DnrI/RedD regulatory family.</text>
</comment>
<protein>
    <recommendedName>
        <fullName evidence="6">OmpR/PhoB-type domain-containing protein</fullName>
    </recommendedName>
</protein>
<dbReference type="Proteomes" id="UP001500280">
    <property type="component" value="Unassembled WGS sequence"/>
</dbReference>
<comment type="caution">
    <text evidence="7">The sequence shown here is derived from an EMBL/GenBank/DDBJ whole genome shotgun (WGS) entry which is preliminary data.</text>
</comment>
<dbReference type="InterPro" id="IPR011990">
    <property type="entry name" value="TPR-like_helical_dom_sf"/>
</dbReference>
<keyword evidence="8" id="KW-1185">Reference proteome</keyword>
<dbReference type="PANTHER" id="PTHR35807">
    <property type="entry name" value="TRANSCRIPTIONAL REGULATOR REDD-RELATED"/>
    <property type="match status" value="1"/>
</dbReference>
<feature type="DNA-binding region" description="OmpR/PhoB-type" evidence="5">
    <location>
        <begin position="1"/>
        <end position="100"/>
    </location>
</feature>
<dbReference type="EMBL" id="BAAANF010000017">
    <property type="protein sequence ID" value="GAA1700140.1"/>
    <property type="molecule type" value="Genomic_DNA"/>
</dbReference>
<name>A0ABP4U7F1_9ACTN</name>